<dbReference type="GO" id="GO:0016503">
    <property type="term" value="F:pheromone receptor activity"/>
    <property type="evidence" value="ECO:0007669"/>
    <property type="project" value="InterPro"/>
</dbReference>
<dbReference type="VEuPathDB" id="HostDB:ENSMUSG00000094586"/>
<keyword evidence="10 11" id="KW-0807">Transducer</keyword>
<keyword evidence="4 11" id="KW-0589">Pheromone response</keyword>
<evidence type="ECO:0000256" key="10">
    <source>
        <dbReference type="ARBA" id="ARBA00023224"/>
    </source>
</evidence>
<evidence type="ECO:0000313" key="12">
    <source>
        <dbReference type="Ensembl" id="ENSMUSP00000153965.2"/>
    </source>
</evidence>
<dbReference type="MGI" id="MGI:2148520">
    <property type="gene designation" value="Vmn1r41"/>
</dbReference>
<reference evidence="12 14" key="1">
    <citation type="journal article" date="2009" name="PLoS Biol.">
        <title>Lineage-specific biology revealed by a finished genome assembly of the mouse.</title>
        <authorList>
            <consortium name="Mouse Genome Sequencing Consortium"/>
            <person name="Church D.M."/>
            <person name="Goodstadt L."/>
            <person name="Hillier L.W."/>
            <person name="Zody M.C."/>
            <person name="Goldstein S."/>
            <person name="She X."/>
            <person name="Bult C.J."/>
            <person name="Agarwala R."/>
            <person name="Cherry J.L."/>
            <person name="DiCuccio M."/>
            <person name="Hlavina W."/>
            <person name="Kapustin Y."/>
            <person name="Meric P."/>
            <person name="Maglott D."/>
            <person name="Birtle Z."/>
            <person name="Marques A.C."/>
            <person name="Graves T."/>
            <person name="Zhou S."/>
            <person name="Teague B."/>
            <person name="Potamousis K."/>
            <person name="Churas C."/>
            <person name="Place M."/>
            <person name="Herschleb J."/>
            <person name="Runnheim R."/>
            <person name="Forrest D."/>
            <person name="Amos-Landgraf J."/>
            <person name="Schwartz D.C."/>
            <person name="Cheng Z."/>
            <person name="Lindblad-Toh K."/>
            <person name="Eichler E.E."/>
            <person name="Ponting C.P."/>
        </authorList>
    </citation>
    <scope>NUCLEOTIDE SEQUENCE [LARGE SCALE GENOMIC DNA]</scope>
    <source>
        <strain evidence="12 14">C57BL/6J</strain>
    </source>
</reference>
<evidence type="ECO:0000256" key="7">
    <source>
        <dbReference type="ARBA" id="ARBA00023040"/>
    </source>
</evidence>
<evidence type="ECO:0000256" key="4">
    <source>
        <dbReference type="ARBA" id="ARBA00022507"/>
    </source>
</evidence>
<dbReference type="Proteomes" id="UP000000589">
    <property type="component" value="Chromosome 6"/>
</dbReference>
<keyword evidence="3 11" id="KW-1003">Cell membrane</keyword>
<evidence type="ECO:0000256" key="8">
    <source>
        <dbReference type="ARBA" id="ARBA00023136"/>
    </source>
</evidence>
<keyword evidence="5 11" id="KW-0812">Transmembrane</keyword>
<dbReference type="Pfam" id="PF03402">
    <property type="entry name" value="V1R"/>
    <property type="match status" value="1"/>
</dbReference>
<dbReference type="ExpressionAtlas" id="A0A2I3BQ84">
    <property type="expression patterns" value="differential"/>
</dbReference>
<organism evidence="12 14">
    <name type="scientific">Mus musculus</name>
    <name type="common">Mouse</name>
    <dbReference type="NCBI Taxonomy" id="10090"/>
    <lineage>
        <taxon>Eukaryota</taxon>
        <taxon>Metazoa</taxon>
        <taxon>Chordata</taxon>
        <taxon>Craniata</taxon>
        <taxon>Vertebrata</taxon>
        <taxon>Euteleostomi</taxon>
        <taxon>Mammalia</taxon>
        <taxon>Eutheria</taxon>
        <taxon>Euarchontoglires</taxon>
        <taxon>Glires</taxon>
        <taxon>Rodentia</taxon>
        <taxon>Myomorpha</taxon>
        <taxon>Muroidea</taxon>
        <taxon>Muridae</taxon>
        <taxon>Murinae</taxon>
        <taxon>Mus</taxon>
        <taxon>Mus</taxon>
    </lineage>
</organism>
<evidence type="ECO:0000313" key="14">
    <source>
        <dbReference type="Proteomes" id="UP000000589"/>
    </source>
</evidence>
<evidence type="ECO:0000313" key="13">
    <source>
        <dbReference type="MGI" id="MGI:2148520"/>
    </source>
</evidence>
<dbReference type="Ensembl" id="ENSMUST00000226562.2">
    <property type="protein sequence ID" value="ENSMUSP00000154018.2"/>
    <property type="gene ID" value="ENSMUSG00000094586.5"/>
</dbReference>
<keyword evidence="6 11" id="KW-1133">Transmembrane helix</keyword>
<evidence type="ECO:0000256" key="11">
    <source>
        <dbReference type="RuleBase" id="RU364061"/>
    </source>
</evidence>
<evidence type="ECO:0000256" key="9">
    <source>
        <dbReference type="ARBA" id="ARBA00023170"/>
    </source>
</evidence>
<evidence type="ECO:0000256" key="3">
    <source>
        <dbReference type="ARBA" id="ARBA00022475"/>
    </source>
</evidence>
<dbReference type="InterPro" id="IPR004072">
    <property type="entry name" value="Vmron_rcpt_1"/>
</dbReference>
<dbReference type="GO" id="GO:0019236">
    <property type="term" value="P:response to pheromone"/>
    <property type="evidence" value="ECO:0007669"/>
    <property type="project" value="UniProtKB-KW"/>
</dbReference>
<gene>
    <name evidence="12 13" type="primary">Vmn1r41</name>
</gene>
<evidence type="ECO:0000256" key="2">
    <source>
        <dbReference type="ARBA" id="ARBA00010663"/>
    </source>
</evidence>
<dbReference type="Ensembl" id="ENSMUST00000226337.2">
    <property type="protein sequence ID" value="ENSMUSP00000153965.2"/>
    <property type="gene ID" value="ENSMUSG00000094586.5"/>
</dbReference>
<keyword evidence="9 11" id="KW-0675">Receptor</keyword>
<evidence type="ECO:0000256" key="5">
    <source>
        <dbReference type="ARBA" id="ARBA00022692"/>
    </source>
</evidence>
<feature type="transmembrane region" description="Helical" evidence="11">
    <location>
        <begin position="24"/>
        <end position="47"/>
    </location>
</feature>
<name>A0A2I3BQ84_MOUSE</name>
<dbReference type="GeneTree" id="ENSGT01030000234553"/>
<evidence type="ECO:0000256" key="6">
    <source>
        <dbReference type="ARBA" id="ARBA00022989"/>
    </source>
</evidence>
<protein>
    <recommendedName>
        <fullName evidence="11">Vomeronasal type-1 receptor</fullName>
    </recommendedName>
</protein>
<keyword evidence="8 11" id="KW-0472">Membrane</keyword>
<dbReference type="GO" id="GO:0005886">
    <property type="term" value="C:plasma membrane"/>
    <property type="evidence" value="ECO:0007669"/>
    <property type="project" value="UniProtKB-SubCell"/>
</dbReference>
<evidence type="ECO:0000256" key="1">
    <source>
        <dbReference type="ARBA" id="ARBA00004651"/>
    </source>
</evidence>
<accession>A0A2I3BQ84</accession>
<comment type="similarity">
    <text evidence="2 11">Belongs to the G-protein coupled receptor 1 family.</text>
</comment>
<keyword evidence="7 11" id="KW-0297">G-protein coupled receptor</keyword>
<dbReference type="AlphaFoldDB" id="A0A2I3BQ84"/>
<proteinExistence type="inferred from homology"/>
<dbReference type="OrthoDB" id="9620038at2759"/>
<comment type="subcellular location">
    <subcellularLocation>
        <location evidence="1 11">Cell membrane</location>
        <topology evidence="1 11">Multi-pass membrane protein</topology>
    </subcellularLocation>
</comment>
<keyword evidence="14" id="KW-1185">Reference proteome</keyword>
<reference evidence="12" key="2">
    <citation type="journal article" date="2011" name="PLoS Biol.">
        <title>Modernizing reference genome assemblies.</title>
        <authorList>
            <person name="Church D.M."/>
            <person name="Schneider V.A."/>
            <person name="Graves T."/>
            <person name="Auger K."/>
            <person name="Cunningham F."/>
            <person name="Bouk N."/>
            <person name="Chen H.C."/>
            <person name="Agarwala R."/>
            <person name="McLaren W.M."/>
            <person name="Ritchie G.R."/>
            <person name="Albracht D."/>
            <person name="Kremitzki M."/>
            <person name="Rock S."/>
            <person name="Kotkiewicz H."/>
            <person name="Kremitzki C."/>
            <person name="Wollam A."/>
            <person name="Trani L."/>
            <person name="Fulton L."/>
            <person name="Fulton R."/>
            <person name="Matthews L."/>
            <person name="Whitehead S."/>
            <person name="Chow W."/>
            <person name="Torrance J."/>
            <person name="Dunn M."/>
            <person name="Harden G."/>
            <person name="Threadgold G."/>
            <person name="Wood J."/>
            <person name="Collins J."/>
            <person name="Heath P."/>
            <person name="Griffiths G."/>
            <person name="Pelan S."/>
            <person name="Grafham D."/>
            <person name="Eichler E.E."/>
            <person name="Weinstock G."/>
            <person name="Mardis E.R."/>
            <person name="Wilson R.K."/>
            <person name="Howe K."/>
            <person name="Flicek P."/>
            <person name="Hubbard T."/>
        </authorList>
    </citation>
    <scope>NUCLEOTIDE SEQUENCE [LARGE SCALE GENOMIC DNA]</scope>
    <source>
        <strain evidence="12">C57BL/6J</strain>
    </source>
</reference>
<dbReference type="AGR" id="MGI:2148520"/>
<sequence>MMNKANLLYTDTNMKTFLFSEVSVGISANSMLFIVHICILLVGTWWLSYGGTRSRPGIFTAPTFLQNHPQNKGPPGPSCCS</sequence>
<comment type="caution">
    <text evidence="11">Lacks conserved residue(s) required for the propagation of feature annotation.</text>
</comment>
<reference evidence="12" key="3">
    <citation type="submission" date="2025-05" db="UniProtKB">
        <authorList>
            <consortium name="Ensembl"/>
        </authorList>
    </citation>
    <scope>IDENTIFICATION</scope>
    <source>
        <strain evidence="12">C57BL/6J</strain>
    </source>
</reference>